<dbReference type="PANTHER" id="PTHR43429:SF1">
    <property type="entry name" value="NAD(P)H SULFUR OXIDOREDUCTASE (COA-DEPENDENT)"/>
    <property type="match status" value="1"/>
</dbReference>
<keyword evidence="7" id="KW-0676">Redox-active center</keyword>
<dbReference type="InterPro" id="IPR023753">
    <property type="entry name" value="FAD/NAD-binding_dom"/>
</dbReference>
<dbReference type="GO" id="GO:0016491">
    <property type="term" value="F:oxidoreductase activity"/>
    <property type="evidence" value="ECO:0007669"/>
    <property type="project" value="UniProtKB-KW"/>
</dbReference>
<organism evidence="9 10">
    <name type="scientific">Pediococcus stilesii</name>
    <dbReference type="NCBI Taxonomy" id="331679"/>
    <lineage>
        <taxon>Bacteria</taxon>
        <taxon>Bacillati</taxon>
        <taxon>Bacillota</taxon>
        <taxon>Bacilli</taxon>
        <taxon>Lactobacillales</taxon>
        <taxon>Lactobacillaceae</taxon>
        <taxon>Pediococcus</taxon>
    </lineage>
</organism>
<name>A0A0R2KZH6_9LACO</name>
<dbReference type="EMBL" id="JQBX01000003">
    <property type="protein sequence ID" value="KRN94753.1"/>
    <property type="molecule type" value="Genomic_DNA"/>
</dbReference>
<dbReference type="SUPFAM" id="SSF55424">
    <property type="entry name" value="FAD/NAD-linked reductases, dimerisation (C-terminal) domain"/>
    <property type="match status" value="1"/>
</dbReference>
<dbReference type="Gene3D" id="3.50.50.60">
    <property type="entry name" value="FAD/NAD(P)-binding domain"/>
    <property type="match status" value="2"/>
</dbReference>
<reference evidence="9 10" key="1">
    <citation type="journal article" date="2015" name="Genome Announc.">
        <title>Expanding the biotechnology potential of lactobacilli through comparative genomics of 213 strains and associated genera.</title>
        <authorList>
            <person name="Sun Z."/>
            <person name="Harris H.M."/>
            <person name="McCann A."/>
            <person name="Guo C."/>
            <person name="Argimon S."/>
            <person name="Zhang W."/>
            <person name="Yang X."/>
            <person name="Jeffery I.B."/>
            <person name="Cooney J.C."/>
            <person name="Kagawa T.F."/>
            <person name="Liu W."/>
            <person name="Song Y."/>
            <person name="Salvetti E."/>
            <person name="Wrobel A."/>
            <person name="Rasinkangas P."/>
            <person name="Parkhill J."/>
            <person name="Rea M.C."/>
            <person name="O'Sullivan O."/>
            <person name="Ritari J."/>
            <person name="Douillard F.P."/>
            <person name="Paul Ross R."/>
            <person name="Yang R."/>
            <person name="Briner A.E."/>
            <person name="Felis G.E."/>
            <person name="de Vos W.M."/>
            <person name="Barrangou R."/>
            <person name="Klaenhammer T.R."/>
            <person name="Caufield P.W."/>
            <person name="Cui Y."/>
            <person name="Zhang H."/>
            <person name="O'Toole P.W."/>
        </authorList>
    </citation>
    <scope>NUCLEOTIDE SEQUENCE [LARGE SCALE GENOMIC DNA]</scope>
    <source>
        <strain evidence="9 10">DSM 18001</strain>
    </source>
</reference>
<dbReference type="InterPro" id="IPR050260">
    <property type="entry name" value="FAD-bd_OxRdtase"/>
</dbReference>
<dbReference type="STRING" id="331679.IV81_GL001029"/>
<dbReference type="InterPro" id="IPR036188">
    <property type="entry name" value="FAD/NAD-bd_sf"/>
</dbReference>
<comment type="cofactor">
    <cofactor evidence="1">
        <name>FAD</name>
        <dbReference type="ChEBI" id="CHEBI:57692"/>
    </cofactor>
</comment>
<evidence type="ECO:0000313" key="9">
    <source>
        <dbReference type="EMBL" id="KRN94753.1"/>
    </source>
</evidence>
<dbReference type="InterPro" id="IPR036873">
    <property type="entry name" value="Rhodanese-like_dom_sf"/>
</dbReference>
<evidence type="ECO:0000256" key="2">
    <source>
        <dbReference type="ARBA" id="ARBA00009130"/>
    </source>
</evidence>
<dbReference type="PRINTS" id="PR00411">
    <property type="entry name" value="PNDRDTASEI"/>
</dbReference>
<keyword evidence="6" id="KW-0558">Oxidation</keyword>
<dbReference type="Gene3D" id="3.40.250.10">
    <property type="entry name" value="Rhodanese-like domain"/>
    <property type="match status" value="1"/>
</dbReference>
<feature type="domain" description="Rhodanese" evidence="8">
    <location>
        <begin position="470"/>
        <end position="558"/>
    </location>
</feature>
<comment type="caution">
    <text evidence="9">The sequence shown here is derived from an EMBL/GenBank/DDBJ whole genome shotgun (WGS) entry which is preliminary data.</text>
</comment>
<evidence type="ECO:0000256" key="4">
    <source>
        <dbReference type="ARBA" id="ARBA00022827"/>
    </source>
</evidence>
<sequence length="563" mass="62260">MDQSGKENKMSKFVIIGGVAGGMSAATRLRRLMEDAEIIVFEKGPYVSFANCGLPYHLSGVIPEREALMVQTPEALWERFRINVKANHEVIKIHPLEKMVEVSHNGKIFQESYDELVLATGASAIFPPIPGIEQAQNIHTLKNIPDMDAILSRLNQNIKNVAVVGAGFIGIEVVENLRQRGIHVTLIEKAPHVLPNLDAEMSAFVQEELQKHAVDLHLSKAVVEIQNNGDLLVLDDGTQVPTDLTILSVGIRPNSQLAEQVGIRLELKNGIVVNENYATSEKHIYAVGDVAVTKQQISNDDALISLASPANRQGRQVADVLAGLKRMNRGSIGTAIVKVFNINAASTGLNERMARMKYENVGVVHVSGTDHATYYPDSEQMWIKLIFDKKTGKIYGAQAVGRSGVDKRIDVLATAIKGNLTVFDLPELELTYAPPFGTAKDVVNMVGYVAMNVVEGISENIQWHELAVELGRGKQLLDLRNEQEVRNDGQIKGAINIPLNQLRDRIGTLDSKQEYIVYCRSGLRSYIGERILKQNGFEVENLDGAFDLYKTIMKEEVEHVEKY</sequence>
<dbReference type="InterPro" id="IPR001763">
    <property type="entry name" value="Rhodanese-like_dom"/>
</dbReference>
<evidence type="ECO:0000313" key="10">
    <source>
        <dbReference type="Proteomes" id="UP000051859"/>
    </source>
</evidence>
<dbReference type="Pfam" id="PF00581">
    <property type="entry name" value="Rhodanese"/>
    <property type="match status" value="1"/>
</dbReference>
<dbReference type="SUPFAM" id="SSF52821">
    <property type="entry name" value="Rhodanese/Cell cycle control phosphatase"/>
    <property type="match status" value="1"/>
</dbReference>
<comment type="similarity">
    <text evidence="2">Belongs to the class-III pyridine nucleotide-disulfide oxidoreductase family.</text>
</comment>
<evidence type="ECO:0000259" key="8">
    <source>
        <dbReference type="PROSITE" id="PS50206"/>
    </source>
</evidence>
<dbReference type="AlphaFoldDB" id="A0A0R2KZH6"/>
<dbReference type="PROSITE" id="PS50206">
    <property type="entry name" value="RHODANESE_3"/>
    <property type="match status" value="1"/>
</dbReference>
<dbReference type="PATRIC" id="fig|331679.3.peg.1040"/>
<keyword evidence="3" id="KW-0285">Flavoprotein</keyword>
<dbReference type="PRINTS" id="PR00368">
    <property type="entry name" value="FADPNR"/>
</dbReference>
<protein>
    <submittedName>
        <fullName evidence="9">NADH oxidase</fullName>
    </submittedName>
</protein>
<evidence type="ECO:0000256" key="3">
    <source>
        <dbReference type="ARBA" id="ARBA00022630"/>
    </source>
</evidence>
<dbReference type="Proteomes" id="UP000051859">
    <property type="component" value="Unassembled WGS sequence"/>
</dbReference>
<dbReference type="PANTHER" id="PTHR43429">
    <property type="entry name" value="PYRIDINE NUCLEOTIDE-DISULFIDE OXIDOREDUCTASE DOMAIN-CONTAINING"/>
    <property type="match status" value="1"/>
</dbReference>
<evidence type="ECO:0000256" key="1">
    <source>
        <dbReference type="ARBA" id="ARBA00001974"/>
    </source>
</evidence>
<keyword evidence="4" id="KW-0274">FAD</keyword>
<dbReference type="InterPro" id="IPR016156">
    <property type="entry name" value="FAD/NAD-linked_Rdtase_dimer_sf"/>
</dbReference>
<dbReference type="Pfam" id="PF07992">
    <property type="entry name" value="Pyr_redox_2"/>
    <property type="match status" value="1"/>
</dbReference>
<dbReference type="InterPro" id="IPR004099">
    <property type="entry name" value="Pyr_nucl-diS_OxRdtase_dimer"/>
</dbReference>
<accession>A0A0R2KZH6</accession>
<dbReference type="Pfam" id="PF02852">
    <property type="entry name" value="Pyr_redox_dim"/>
    <property type="match status" value="1"/>
</dbReference>
<keyword evidence="5" id="KW-0560">Oxidoreductase</keyword>
<keyword evidence="10" id="KW-1185">Reference proteome</keyword>
<proteinExistence type="inferred from homology"/>
<evidence type="ECO:0000256" key="5">
    <source>
        <dbReference type="ARBA" id="ARBA00023002"/>
    </source>
</evidence>
<dbReference type="SMART" id="SM00450">
    <property type="entry name" value="RHOD"/>
    <property type="match status" value="1"/>
</dbReference>
<evidence type="ECO:0000256" key="6">
    <source>
        <dbReference type="ARBA" id="ARBA00023097"/>
    </source>
</evidence>
<evidence type="ECO:0000256" key="7">
    <source>
        <dbReference type="ARBA" id="ARBA00023284"/>
    </source>
</evidence>
<gene>
    <name evidence="9" type="ORF">IV81_GL001029</name>
</gene>
<dbReference type="SUPFAM" id="SSF51905">
    <property type="entry name" value="FAD/NAD(P)-binding domain"/>
    <property type="match status" value="2"/>
</dbReference>